<dbReference type="KEGG" id="sste:SAMEA4384403_1844"/>
<dbReference type="RefSeq" id="WP_188350486.1">
    <property type="nucleotide sequence ID" value="NZ_BMDM01000001.1"/>
</dbReference>
<reference evidence="5 6" key="1">
    <citation type="submission" date="2017-06" db="EMBL/GenBank/DDBJ databases">
        <authorList>
            <consortium name="Pathogen Informatics"/>
        </authorList>
    </citation>
    <scope>NUCLEOTIDE SEQUENCE [LARGE SCALE GENOMIC DNA]</scope>
    <source>
        <strain evidence="5 6">NCTC13839</strain>
    </source>
</reference>
<keyword evidence="6" id="KW-1185">Reference proteome</keyword>
<evidence type="ECO:0000256" key="4">
    <source>
        <dbReference type="ARBA" id="ARBA00023033"/>
    </source>
</evidence>
<dbReference type="GO" id="GO:0004497">
    <property type="term" value="F:monooxygenase activity"/>
    <property type="evidence" value="ECO:0007669"/>
    <property type="project" value="UniProtKB-KW"/>
</dbReference>
<dbReference type="InterPro" id="IPR036188">
    <property type="entry name" value="FAD/NAD-bd_sf"/>
</dbReference>
<dbReference type="PANTHER" id="PTHR46972:SF1">
    <property type="entry name" value="FAD DEPENDENT OXIDOREDUCTASE DOMAIN-CONTAINING PROTEIN"/>
    <property type="match status" value="1"/>
</dbReference>
<evidence type="ECO:0000313" key="6">
    <source>
        <dbReference type="Proteomes" id="UP000242084"/>
    </source>
</evidence>
<sequence>MKKSNVNHISIIGGGPGGLMLGLLLQQQSIPFTIYEHSFENIHADSGGSLDILQNHKRI</sequence>
<dbReference type="Proteomes" id="UP000242084">
    <property type="component" value="Chromosome 1"/>
</dbReference>
<evidence type="ECO:0000256" key="2">
    <source>
        <dbReference type="ARBA" id="ARBA00022827"/>
    </source>
</evidence>
<keyword evidence="1" id="KW-0285">Flavoprotein</keyword>
<proteinExistence type="predicted"/>
<accession>A0A239ZRY6</accession>
<dbReference type="PANTHER" id="PTHR46972">
    <property type="entry name" value="MONOOXYGENASE ASQM-RELATED"/>
    <property type="match status" value="1"/>
</dbReference>
<dbReference type="Gene3D" id="3.50.50.60">
    <property type="entry name" value="FAD/NAD(P)-binding domain"/>
    <property type="match status" value="1"/>
</dbReference>
<dbReference type="SUPFAM" id="SSF51905">
    <property type="entry name" value="FAD/NAD(P)-binding domain"/>
    <property type="match status" value="1"/>
</dbReference>
<protein>
    <recommendedName>
        <fullName evidence="7">FAD-binding domain-containing protein</fullName>
    </recommendedName>
</protein>
<name>A0A239ZRY6_9STAP</name>
<evidence type="ECO:0000256" key="1">
    <source>
        <dbReference type="ARBA" id="ARBA00022630"/>
    </source>
</evidence>
<evidence type="ECO:0000313" key="5">
    <source>
        <dbReference type="EMBL" id="SNV73865.1"/>
    </source>
</evidence>
<evidence type="ECO:0008006" key="7">
    <source>
        <dbReference type="Google" id="ProtNLM"/>
    </source>
</evidence>
<organism evidence="5 6">
    <name type="scientific">Mammaliicoccus stepanovicii</name>
    <dbReference type="NCBI Taxonomy" id="643214"/>
    <lineage>
        <taxon>Bacteria</taxon>
        <taxon>Bacillati</taxon>
        <taxon>Bacillota</taxon>
        <taxon>Bacilli</taxon>
        <taxon>Bacillales</taxon>
        <taxon>Staphylococcaceae</taxon>
        <taxon>Mammaliicoccus</taxon>
    </lineage>
</organism>
<keyword evidence="2" id="KW-0274">FAD</keyword>
<keyword evidence="3" id="KW-0560">Oxidoreductase</keyword>
<keyword evidence="4" id="KW-0503">Monooxygenase</keyword>
<dbReference type="AlphaFoldDB" id="A0A239ZRY6"/>
<dbReference type="EMBL" id="LT906462">
    <property type="protein sequence ID" value="SNV73865.1"/>
    <property type="molecule type" value="Genomic_DNA"/>
</dbReference>
<evidence type="ECO:0000256" key="3">
    <source>
        <dbReference type="ARBA" id="ARBA00023002"/>
    </source>
</evidence>
<gene>
    <name evidence="5" type="ORF">SAMEA4384403_01844</name>
</gene>